<comment type="subcellular location">
    <subcellularLocation>
        <location evidence="1">Cell membrane</location>
        <topology evidence="1">Multi-pass membrane protein</topology>
    </subcellularLocation>
</comment>
<feature type="transmembrane region" description="Helical" evidence="6">
    <location>
        <begin position="37"/>
        <end position="55"/>
    </location>
</feature>
<keyword evidence="5 6" id="KW-0472">Membrane</keyword>
<dbReference type="InterPro" id="IPR000620">
    <property type="entry name" value="EamA_dom"/>
</dbReference>
<feature type="domain" description="EamA" evidence="7">
    <location>
        <begin position="10"/>
        <end position="137"/>
    </location>
</feature>
<dbReference type="InterPro" id="IPR037185">
    <property type="entry name" value="EmrE-like"/>
</dbReference>
<feature type="transmembrane region" description="Helical" evidence="6">
    <location>
        <begin position="179"/>
        <end position="198"/>
    </location>
</feature>
<evidence type="ECO:0000313" key="9">
    <source>
        <dbReference type="Proteomes" id="UP001152321"/>
    </source>
</evidence>
<evidence type="ECO:0000256" key="2">
    <source>
        <dbReference type="ARBA" id="ARBA00022475"/>
    </source>
</evidence>
<evidence type="ECO:0000256" key="1">
    <source>
        <dbReference type="ARBA" id="ARBA00004651"/>
    </source>
</evidence>
<dbReference type="Proteomes" id="UP001152321">
    <property type="component" value="Unassembled WGS sequence"/>
</dbReference>
<dbReference type="EMBL" id="JANRMI010000002">
    <property type="protein sequence ID" value="MDG0816136.1"/>
    <property type="molecule type" value="Genomic_DNA"/>
</dbReference>
<dbReference type="InterPro" id="IPR051258">
    <property type="entry name" value="Diverse_Substrate_Transporter"/>
</dbReference>
<organism evidence="8 9">
    <name type="scientific">Bdellovibrio svalbardensis</name>
    <dbReference type="NCBI Taxonomy" id="2972972"/>
    <lineage>
        <taxon>Bacteria</taxon>
        <taxon>Pseudomonadati</taxon>
        <taxon>Bdellovibrionota</taxon>
        <taxon>Bdellovibrionia</taxon>
        <taxon>Bdellovibrionales</taxon>
        <taxon>Pseudobdellovibrionaceae</taxon>
        <taxon>Bdellovibrio</taxon>
    </lineage>
</organism>
<dbReference type="SUPFAM" id="SSF103481">
    <property type="entry name" value="Multidrug resistance efflux transporter EmrE"/>
    <property type="match status" value="2"/>
</dbReference>
<feature type="transmembrane region" description="Helical" evidence="6">
    <location>
        <begin position="266"/>
        <end position="285"/>
    </location>
</feature>
<feature type="transmembrane region" description="Helical" evidence="6">
    <location>
        <begin position="210"/>
        <end position="228"/>
    </location>
</feature>
<keyword evidence="3 6" id="KW-0812">Transmembrane</keyword>
<keyword evidence="9" id="KW-1185">Reference proteome</keyword>
<proteinExistence type="predicted"/>
<evidence type="ECO:0000259" key="7">
    <source>
        <dbReference type="Pfam" id="PF00892"/>
    </source>
</evidence>
<sequence>MTKNRAAIELVFAGVLWGFGFAATVWAMQAFTPTETLVYRFIAATVIGEIIYLVVKGPALRSAKEDFLRALPAGAILGTMLLLQAIGLKYTTATKSGFITSLYVILVPLFNAWFFKSPNHWRNYALAAVALLGTFILMDADLAGVNTGDLWTVACSILAAFHIIYIGKVSTKVGNAFRFNNFQSFWSLVVLTPLLFFQDSITWKVTNMEAWAGVLALGLGSSIVAFYLQVRTQRILTDTTASMLFLLESPFAALFGFLLLQERLSLFQTAGAVVIMIASILQILWDPSSKTTGKPQEQ</sequence>
<dbReference type="PANTHER" id="PTHR42920:SF5">
    <property type="entry name" value="EAMA DOMAIN-CONTAINING PROTEIN"/>
    <property type="match status" value="1"/>
</dbReference>
<accession>A0ABT6DJV8</accession>
<evidence type="ECO:0000256" key="6">
    <source>
        <dbReference type="SAM" id="Phobius"/>
    </source>
</evidence>
<name>A0ABT6DJV8_9BACT</name>
<reference evidence="8" key="1">
    <citation type="submission" date="2022-08" db="EMBL/GenBank/DDBJ databases">
        <title>Novel Bdellovibrio Species Isolated from Svalbard: Designation Bdellovibrio svalbardensis.</title>
        <authorList>
            <person name="Mitchell R.J."/>
            <person name="Choi S.Y."/>
        </authorList>
    </citation>
    <scope>NUCLEOTIDE SEQUENCE</scope>
    <source>
        <strain evidence="8">PAP01</strain>
    </source>
</reference>
<dbReference type="RefSeq" id="WP_277577614.1">
    <property type="nucleotide sequence ID" value="NZ_JANRMI010000002.1"/>
</dbReference>
<feature type="transmembrane region" description="Helical" evidence="6">
    <location>
        <begin position="240"/>
        <end position="260"/>
    </location>
</feature>
<feature type="transmembrane region" description="Helical" evidence="6">
    <location>
        <begin position="121"/>
        <end position="138"/>
    </location>
</feature>
<protein>
    <submittedName>
        <fullName evidence="8">DMT family transporter</fullName>
    </submittedName>
</protein>
<feature type="domain" description="EamA" evidence="7">
    <location>
        <begin position="147"/>
        <end position="281"/>
    </location>
</feature>
<keyword evidence="2" id="KW-1003">Cell membrane</keyword>
<dbReference type="Pfam" id="PF00892">
    <property type="entry name" value="EamA"/>
    <property type="match status" value="2"/>
</dbReference>
<gene>
    <name evidence="8" type="ORF">NWE73_07160</name>
</gene>
<feature type="transmembrane region" description="Helical" evidence="6">
    <location>
        <begin position="150"/>
        <end position="167"/>
    </location>
</feature>
<feature type="transmembrane region" description="Helical" evidence="6">
    <location>
        <begin position="67"/>
        <end position="86"/>
    </location>
</feature>
<evidence type="ECO:0000313" key="8">
    <source>
        <dbReference type="EMBL" id="MDG0816136.1"/>
    </source>
</evidence>
<dbReference type="PANTHER" id="PTHR42920">
    <property type="entry name" value="OS03G0707200 PROTEIN-RELATED"/>
    <property type="match status" value="1"/>
</dbReference>
<feature type="transmembrane region" description="Helical" evidence="6">
    <location>
        <begin position="98"/>
        <end position="114"/>
    </location>
</feature>
<evidence type="ECO:0000256" key="3">
    <source>
        <dbReference type="ARBA" id="ARBA00022692"/>
    </source>
</evidence>
<keyword evidence="4 6" id="KW-1133">Transmembrane helix</keyword>
<comment type="caution">
    <text evidence="8">The sequence shown here is derived from an EMBL/GenBank/DDBJ whole genome shotgun (WGS) entry which is preliminary data.</text>
</comment>
<evidence type="ECO:0000256" key="4">
    <source>
        <dbReference type="ARBA" id="ARBA00022989"/>
    </source>
</evidence>
<evidence type="ECO:0000256" key="5">
    <source>
        <dbReference type="ARBA" id="ARBA00023136"/>
    </source>
</evidence>